<accession>A0AC61LNG8</accession>
<protein>
    <submittedName>
        <fullName evidence="1">X protein</fullName>
    </submittedName>
</protein>
<proteinExistence type="predicted"/>
<dbReference type="Proteomes" id="UP000502290">
    <property type="component" value="Segment"/>
</dbReference>
<name>A0AC61LNG8_9HEPA</name>
<keyword evidence="2" id="KW-1185">Reference proteome</keyword>
<dbReference type="EMBL" id="MH484438">
    <property type="protein sequence ID" value="QAS68920.1"/>
    <property type="molecule type" value="Genomic_DNA"/>
</dbReference>
<evidence type="ECO:0000313" key="2">
    <source>
        <dbReference type="Proteomes" id="UP000502290"/>
    </source>
</evidence>
<reference evidence="1 2" key="1">
    <citation type="journal article" date="2019" name="Virology">
        <title>Discovery of a highly divergent hepadnavirus in shrews from China.</title>
        <authorList>
            <person name="Nie F.-Y."/>
            <person name="Tian J.-H."/>
            <person name="Lin X.-D."/>
            <person name="Yu B."/>
            <person name="Xing J.-G."/>
            <person name="Cao J.-H."/>
            <person name="Holmes E.C."/>
            <person name="Ma R.Z."/>
            <person name="Zhang Y.-Z."/>
        </authorList>
    </citation>
    <scope>NUCLEOTIDE SEQUENCE [LARGE SCALE GENOMIC DNA]</scope>
    <source>
        <strain evidence="1">DL70</strain>
    </source>
</reference>
<evidence type="ECO:0000313" key="1">
    <source>
        <dbReference type="EMBL" id="QAS68920.1"/>
    </source>
</evidence>
<sequence>MAARMLFDLDPATGAVRLRPFLTEPRGRGEQTPRPTSSPTTSALSSFLGSRSSWRRLPSCADSPFGPCTLRFTFAELGNLQTPMNSVTFISCRSRGAHLKCRRQQKNWTWYFWTHHNANNTHHLWLMCYGGCRHK</sequence>
<organism evidence="1 2">
    <name type="scientific">Asian grey shrew hepatitis B virus</name>
    <dbReference type="NCBI Taxonomy" id="2849741"/>
    <lineage>
        <taxon>Viruses</taxon>
        <taxon>Riboviria</taxon>
        <taxon>Pararnavirae</taxon>
        <taxon>Artverviricota</taxon>
        <taxon>Revtraviricetes</taxon>
        <taxon>Blubervirales</taxon>
        <taxon>Hepadnaviridae</taxon>
        <taxon>Orthohepadnavirus</taxon>
        <taxon>Orthohepadnavirus soricisinensis</taxon>
        <taxon>Chinese shrew hepatitis B virus</taxon>
    </lineage>
</organism>